<dbReference type="InterPro" id="IPR044086">
    <property type="entry name" value="LUC3-like"/>
</dbReference>
<evidence type="ECO:0000256" key="6">
    <source>
        <dbReference type="RuleBase" id="RU003345"/>
    </source>
</evidence>
<comment type="similarity">
    <text evidence="1 6">Belongs to the aldehyde dehydrogenase family.</text>
</comment>
<name>A0A9W9TKZ0_9EURO</name>
<evidence type="ECO:0000259" key="7">
    <source>
        <dbReference type="Pfam" id="PF00171"/>
    </source>
</evidence>
<sequence>MTTPIVPPLDFSSFYNVINGELTTTATTRHGINPATEGPNPEVPASTPTDVEAAVSAAKSVFPQWAATPWDERRAAIKKYAEALEREQEGFARLLVHEQGKPLQFARKEIIDSVRWLREIADLNLVEEVIREDEESQTIVRYTPIGVTVGIVPWNYPVVLACGKIAPALITGNPIIIKPSPFTPYCALKLAELAQPYFPPGVFQALSGDDNLGPWLTAHPEVGKISFTGSTETGKKVMDSASRRLARVTLELGGNDAAIICPDVDIETAAPTVATLAFLNSGQICIAVKRVYVHESIYNQFRDKVIEYIRTFKVNTDDDAFMGPLQNKMQFERVNDLVHDIGSQGYLAATGESEMPKTGYFIKPTIEEPFGPVVPLLSWSSEDEVIRRVNDTKMGLGASVWSRDIDRAAELARRIEAGSVWINKHVAIDPHVPFAGHKGSGIGCEWGIEGLKTFCNVQALFLQKSKA</sequence>
<dbReference type="OrthoDB" id="310895at2759"/>
<evidence type="ECO:0000256" key="3">
    <source>
        <dbReference type="ARBA" id="ARBA00024226"/>
    </source>
</evidence>
<dbReference type="Proteomes" id="UP001150941">
    <property type="component" value="Unassembled WGS sequence"/>
</dbReference>
<gene>
    <name evidence="8" type="ORF">N7468_007758</name>
</gene>
<keyword evidence="2 6" id="KW-0560">Oxidoreductase</keyword>
<protein>
    <recommendedName>
        <fullName evidence="3">aldehyde dehydrogenase (NAD(+))</fullName>
        <ecNumber evidence="3">1.2.1.3</ecNumber>
    </recommendedName>
</protein>
<dbReference type="GeneID" id="83204357"/>
<evidence type="ECO:0000256" key="1">
    <source>
        <dbReference type="ARBA" id="ARBA00009986"/>
    </source>
</evidence>
<dbReference type="Gene3D" id="3.40.309.10">
    <property type="entry name" value="Aldehyde Dehydrogenase, Chain A, domain 2"/>
    <property type="match status" value="1"/>
</dbReference>
<dbReference type="InterPro" id="IPR016162">
    <property type="entry name" value="Ald_DH_N"/>
</dbReference>
<dbReference type="SUPFAM" id="SSF53720">
    <property type="entry name" value="ALDH-like"/>
    <property type="match status" value="1"/>
</dbReference>
<dbReference type="Gene3D" id="3.40.605.10">
    <property type="entry name" value="Aldehyde Dehydrogenase, Chain A, domain 1"/>
    <property type="match status" value="1"/>
</dbReference>
<dbReference type="Pfam" id="PF00171">
    <property type="entry name" value="Aldedh"/>
    <property type="match status" value="1"/>
</dbReference>
<comment type="catalytic activity">
    <reaction evidence="4">
        <text>an aldehyde + NAD(+) + H2O = a carboxylate + NADH + 2 H(+)</text>
        <dbReference type="Rhea" id="RHEA:16185"/>
        <dbReference type="ChEBI" id="CHEBI:15377"/>
        <dbReference type="ChEBI" id="CHEBI:15378"/>
        <dbReference type="ChEBI" id="CHEBI:17478"/>
        <dbReference type="ChEBI" id="CHEBI:29067"/>
        <dbReference type="ChEBI" id="CHEBI:57540"/>
        <dbReference type="ChEBI" id="CHEBI:57945"/>
        <dbReference type="EC" id="1.2.1.3"/>
    </reaction>
</comment>
<keyword evidence="9" id="KW-1185">Reference proteome</keyword>
<dbReference type="AlphaFoldDB" id="A0A9W9TKZ0"/>
<dbReference type="PANTHER" id="PTHR11699">
    <property type="entry name" value="ALDEHYDE DEHYDROGENASE-RELATED"/>
    <property type="match status" value="1"/>
</dbReference>
<dbReference type="InterPro" id="IPR016160">
    <property type="entry name" value="Ald_DH_CS_CYS"/>
</dbReference>
<feature type="domain" description="Aldehyde dehydrogenase" evidence="7">
    <location>
        <begin position="28"/>
        <end position="459"/>
    </location>
</feature>
<organism evidence="8 9">
    <name type="scientific">Penicillium chermesinum</name>
    <dbReference type="NCBI Taxonomy" id="63820"/>
    <lineage>
        <taxon>Eukaryota</taxon>
        <taxon>Fungi</taxon>
        <taxon>Dikarya</taxon>
        <taxon>Ascomycota</taxon>
        <taxon>Pezizomycotina</taxon>
        <taxon>Eurotiomycetes</taxon>
        <taxon>Eurotiomycetidae</taxon>
        <taxon>Eurotiales</taxon>
        <taxon>Aspergillaceae</taxon>
        <taxon>Penicillium</taxon>
    </lineage>
</organism>
<comment type="caution">
    <text evidence="8">The sequence shown here is derived from an EMBL/GenBank/DDBJ whole genome shotgun (WGS) entry which is preliminary data.</text>
</comment>
<dbReference type="CDD" id="cd07106">
    <property type="entry name" value="ALDH_AldA-AAD23400"/>
    <property type="match status" value="1"/>
</dbReference>
<evidence type="ECO:0000313" key="8">
    <source>
        <dbReference type="EMBL" id="KAJ5226533.1"/>
    </source>
</evidence>
<dbReference type="EMBL" id="JAPQKS010000005">
    <property type="protein sequence ID" value="KAJ5226533.1"/>
    <property type="molecule type" value="Genomic_DNA"/>
</dbReference>
<reference evidence="8" key="2">
    <citation type="journal article" date="2023" name="IMA Fungus">
        <title>Comparative genomic study of the Penicillium genus elucidates a diverse pangenome and 15 lateral gene transfer events.</title>
        <authorList>
            <person name="Petersen C."/>
            <person name="Sorensen T."/>
            <person name="Nielsen M.R."/>
            <person name="Sondergaard T.E."/>
            <person name="Sorensen J.L."/>
            <person name="Fitzpatrick D.A."/>
            <person name="Frisvad J.C."/>
            <person name="Nielsen K.L."/>
        </authorList>
    </citation>
    <scope>NUCLEOTIDE SEQUENCE</scope>
    <source>
        <strain evidence="8">IBT 19713</strain>
    </source>
</reference>
<evidence type="ECO:0000313" key="9">
    <source>
        <dbReference type="Proteomes" id="UP001150941"/>
    </source>
</evidence>
<evidence type="ECO:0000256" key="2">
    <source>
        <dbReference type="ARBA" id="ARBA00023002"/>
    </source>
</evidence>
<dbReference type="InterPro" id="IPR016163">
    <property type="entry name" value="Ald_DH_C"/>
</dbReference>
<evidence type="ECO:0000256" key="5">
    <source>
        <dbReference type="PROSITE-ProRule" id="PRU10007"/>
    </source>
</evidence>
<dbReference type="EC" id="1.2.1.3" evidence="3"/>
<accession>A0A9W9TKZ0</accession>
<proteinExistence type="inferred from homology"/>
<dbReference type="InterPro" id="IPR015590">
    <property type="entry name" value="Aldehyde_DH_dom"/>
</dbReference>
<evidence type="ECO:0000256" key="4">
    <source>
        <dbReference type="ARBA" id="ARBA00049194"/>
    </source>
</evidence>
<dbReference type="InterPro" id="IPR029510">
    <property type="entry name" value="Ald_DH_CS_GLU"/>
</dbReference>
<dbReference type="GO" id="GO:0004029">
    <property type="term" value="F:aldehyde dehydrogenase (NAD+) activity"/>
    <property type="evidence" value="ECO:0007669"/>
    <property type="project" value="UniProtKB-EC"/>
</dbReference>
<dbReference type="PROSITE" id="PS00070">
    <property type="entry name" value="ALDEHYDE_DEHYDR_CYS"/>
    <property type="match status" value="1"/>
</dbReference>
<feature type="active site" evidence="5">
    <location>
        <position position="251"/>
    </location>
</feature>
<dbReference type="FunFam" id="3.40.605.10:FF:000007">
    <property type="entry name" value="NAD/NADP-dependent betaine aldehyde dehydrogenase"/>
    <property type="match status" value="1"/>
</dbReference>
<dbReference type="InterPro" id="IPR016161">
    <property type="entry name" value="Ald_DH/histidinol_DH"/>
</dbReference>
<dbReference type="PROSITE" id="PS00687">
    <property type="entry name" value="ALDEHYDE_DEHYDR_GLU"/>
    <property type="match status" value="1"/>
</dbReference>
<dbReference type="RefSeq" id="XP_058329944.1">
    <property type="nucleotide sequence ID" value="XM_058477054.1"/>
</dbReference>
<reference evidence="8" key="1">
    <citation type="submission" date="2022-11" db="EMBL/GenBank/DDBJ databases">
        <authorList>
            <person name="Petersen C."/>
        </authorList>
    </citation>
    <scope>NUCLEOTIDE SEQUENCE</scope>
    <source>
        <strain evidence="8">IBT 19713</strain>
    </source>
</reference>